<dbReference type="Pfam" id="PF03544">
    <property type="entry name" value="TonB_C"/>
    <property type="match status" value="1"/>
</dbReference>
<gene>
    <name evidence="3" type="ordered locus">Daro_3042</name>
</gene>
<protein>
    <recommendedName>
        <fullName evidence="2">TonB C-terminal domain-containing protein</fullName>
    </recommendedName>
</protein>
<feature type="region of interest" description="Disordered" evidence="1">
    <location>
        <begin position="32"/>
        <end position="54"/>
    </location>
</feature>
<dbReference type="SUPFAM" id="SSF74653">
    <property type="entry name" value="TolA/TonB C-terminal domain"/>
    <property type="match status" value="1"/>
</dbReference>
<proteinExistence type="predicted"/>
<name>Q47BK9_DECAR</name>
<dbReference type="AlphaFoldDB" id="Q47BK9"/>
<dbReference type="HOGENOM" id="CLU_1452217_0_0_4"/>
<dbReference type="GO" id="GO:0055085">
    <property type="term" value="P:transmembrane transport"/>
    <property type="evidence" value="ECO:0007669"/>
    <property type="project" value="InterPro"/>
</dbReference>
<dbReference type="Gene3D" id="3.30.1150.10">
    <property type="match status" value="1"/>
</dbReference>
<dbReference type="EMBL" id="CP000089">
    <property type="protein sequence ID" value="AAZ47772.1"/>
    <property type="molecule type" value="Genomic_DNA"/>
</dbReference>
<dbReference type="KEGG" id="dar:Daro_3042"/>
<organism evidence="3">
    <name type="scientific">Dechloromonas aromatica (strain RCB)</name>
    <dbReference type="NCBI Taxonomy" id="159087"/>
    <lineage>
        <taxon>Bacteria</taxon>
        <taxon>Pseudomonadati</taxon>
        <taxon>Pseudomonadota</taxon>
        <taxon>Betaproteobacteria</taxon>
        <taxon>Rhodocyclales</taxon>
        <taxon>Azonexaceae</taxon>
        <taxon>Dechloromonas</taxon>
    </lineage>
</organism>
<reference evidence="3" key="1">
    <citation type="submission" date="2005-08" db="EMBL/GenBank/DDBJ databases">
        <title>Complete sequence of Dechloromonas aromatica RCB.</title>
        <authorList>
            <person name="Salinero K.K."/>
            <person name="Copeland A."/>
            <person name="Lucas S."/>
            <person name="Lapidus A."/>
            <person name="Barry K."/>
            <person name="Detter J.C."/>
            <person name="Glavina T."/>
            <person name="Hammon N."/>
            <person name="Israni S."/>
            <person name="Pitluck S."/>
            <person name="Di Bartolo G."/>
            <person name="Trong S."/>
            <person name="Schmutz J."/>
            <person name="Larimer F."/>
            <person name="Land M."/>
            <person name="Ivanova N."/>
            <person name="Richardson P."/>
        </authorList>
    </citation>
    <scope>NUCLEOTIDE SEQUENCE</scope>
    <source>
        <strain evidence="3">RCB</strain>
    </source>
</reference>
<sequence length="186" mass="20361">MLLFTANYLEQSLTTSRGPLPRLSVDLKNSAEISSPDPVRSLPLPITKTDRPKASPAITKEIGNAGSAPASQERAPKFFFDPYYVDEIAFALSVPELPLPTNEETVSGSLQIKVFIDTRGVPDEIEIVQNTLPDDYVASLTNAFSKAKFQPALRGGVPVNSWRVIEITYGDKEPPQLDEGTKKESQ</sequence>
<evidence type="ECO:0000313" key="3">
    <source>
        <dbReference type="EMBL" id="AAZ47772.1"/>
    </source>
</evidence>
<feature type="domain" description="TonB C-terminal" evidence="2">
    <location>
        <begin position="82"/>
        <end position="178"/>
    </location>
</feature>
<dbReference type="PROSITE" id="PS52015">
    <property type="entry name" value="TONB_CTD"/>
    <property type="match status" value="1"/>
</dbReference>
<dbReference type="InterPro" id="IPR037682">
    <property type="entry name" value="TonB_C"/>
</dbReference>
<evidence type="ECO:0000259" key="2">
    <source>
        <dbReference type="PROSITE" id="PS52015"/>
    </source>
</evidence>
<accession>Q47BK9</accession>
<evidence type="ECO:0000256" key="1">
    <source>
        <dbReference type="SAM" id="MobiDB-lite"/>
    </source>
</evidence>